<comment type="caution">
    <text evidence="2">The sequence shown here is derived from an EMBL/GenBank/DDBJ whole genome shotgun (WGS) entry which is preliminary data.</text>
</comment>
<dbReference type="EMBL" id="SLUN01000035">
    <property type="protein sequence ID" value="TCL60883.1"/>
    <property type="molecule type" value="Genomic_DNA"/>
</dbReference>
<dbReference type="InterPro" id="IPR049939">
    <property type="entry name" value="NifE-like"/>
</dbReference>
<dbReference type="PANTHER" id="PTHR42956:SF1">
    <property type="entry name" value="NITROGENASE IRON-MOLYBDENUM COFACTOR BIOSYNTHESIS PROTEIN NIFE"/>
    <property type="match status" value="1"/>
</dbReference>
<accession>A0A4R1R5S8</accession>
<dbReference type="Pfam" id="PF00148">
    <property type="entry name" value="Oxidored_nitro"/>
    <property type="match status" value="1"/>
</dbReference>
<dbReference type="GO" id="GO:0016491">
    <property type="term" value="F:oxidoreductase activity"/>
    <property type="evidence" value="ECO:0007669"/>
    <property type="project" value="InterPro"/>
</dbReference>
<feature type="domain" description="Nitrogenase/oxidoreductase component 1" evidence="1">
    <location>
        <begin position="41"/>
        <end position="418"/>
    </location>
</feature>
<sequence>MSEEFLRMSLAEAGRSDSLLRGKRLFEHCLQYTSPSHGGWGIVRVGMLVPQSVMLFIAPPACGRHGAIAGFQQGFKQRLFYLYVDEVDLVTGGHLDLVARAVAEIFATAKPRPQALIICISCVDYLLGSDFDSIVRELEADFEIPVRLSYMNPIAMDSRTPPQPNMQKTVYSFMPQPPEKDNGINIIGNFVPVEKHSELYELLGRAGFGPVRQIGQCATLAELEKMSRSAHNLLIRAEGRLAAAFLRDKLGIPFCFTPVVYGLEAIAKGYQDMAEFLGCRLETECYRREAVDAIAAARARLGPLKLAVCSTANAMPFELSRALTEFGFEVAYIFCDEMMDADAEHLEWLVQNSPATQVLTNVHPGMPVFAAGRNEVDLAIGLSAGYYCNCPRTVPLTMDCQPYGYRGIVYLLNAMIAAWEEPPRDLQDVILNATIVI</sequence>
<protein>
    <submittedName>
        <fullName evidence="2">Nitrogenase molybdenum-iron protein alpha/beta subunit</fullName>
    </submittedName>
</protein>
<dbReference type="SUPFAM" id="SSF53807">
    <property type="entry name" value="Helical backbone' metal receptor"/>
    <property type="match status" value="1"/>
</dbReference>
<keyword evidence="3" id="KW-1185">Reference proteome</keyword>
<dbReference type="InterPro" id="IPR000510">
    <property type="entry name" value="Nase/OxRdtase_comp1"/>
</dbReference>
<dbReference type="Proteomes" id="UP000295008">
    <property type="component" value="Unassembled WGS sequence"/>
</dbReference>
<gene>
    <name evidence="2" type="ORF">EDC14_103542</name>
</gene>
<dbReference type="PANTHER" id="PTHR42956">
    <property type="entry name" value="NITROGENASE IRON-MOLYBDENUM COFACTOR BIOSYNTHESIS PROTEIN NIFE"/>
    <property type="match status" value="1"/>
</dbReference>
<dbReference type="Gene3D" id="3.40.50.1980">
    <property type="entry name" value="Nitrogenase molybdenum iron protein domain"/>
    <property type="match status" value="1"/>
</dbReference>
<evidence type="ECO:0000259" key="1">
    <source>
        <dbReference type="Pfam" id="PF00148"/>
    </source>
</evidence>
<name>A0A4R1R5S8_HYDET</name>
<evidence type="ECO:0000313" key="2">
    <source>
        <dbReference type="EMBL" id="TCL60883.1"/>
    </source>
</evidence>
<organism evidence="2 3">
    <name type="scientific">Hydrogenispora ethanolica</name>
    <dbReference type="NCBI Taxonomy" id="1082276"/>
    <lineage>
        <taxon>Bacteria</taxon>
        <taxon>Bacillati</taxon>
        <taxon>Bacillota</taxon>
        <taxon>Hydrogenispora</taxon>
    </lineage>
</organism>
<dbReference type="Gene3D" id="3.40.50.12380">
    <property type="entry name" value="Nitrogenase MoFe cofactor biosynthesis protein NifE, C-terminal"/>
    <property type="match status" value="1"/>
</dbReference>
<dbReference type="AlphaFoldDB" id="A0A4R1R5S8"/>
<evidence type="ECO:0000313" key="3">
    <source>
        <dbReference type="Proteomes" id="UP000295008"/>
    </source>
</evidence>
<reference evidence="2 3" key="1">
    <citation type="submission" date="2019-03" db="EMBL/GenBank/DDBJ databases">
        <title>Genomic Encyclopedia of Type Strains, Phase IV (KMG-IV): sequencing the most valuable type-strain genomes for metagenomic binning, comparative biology and taxonomic classification.</title>
        <authorList>
            <person name="Goeker M."/>
        </authorList>
    </citation>
    <scope>NUCLEOTIDE SEQUENCE [LARGE SCALE GENOMIC DNA]</scope>
    <source>
        <strain evidence="2 3">LX-B</strain>
    </source>
</reference>
<proteinExistence type="predicted"/>
<dbReference type="RefSeq" id="WP_165908203.1">
    <property type="nucleotide sequence ID" value="NZ_SLUN01000035.1"/>
</dbReference>